<evidence type="ECO:0000259" key="1">
    <source>
        <dbReference type="Pfam" id="PF14280"/>
    </source>
</evidence>
<proteinExistence type="predicted"/>
<dbReference type="EMBL" id="JAAXLS010000014">
    <property type="protein sequence ID" value="NKQ55379.1"/>
    <property type="molecule type" value="Genomic_DNA"/>
</dbReference>
<organism evidence="2 3">
    <name type="scientific">Amycolatopsis acididurans</name>
    <dbReference type="NCBI Taxonomy" id="2724524"/>
    <lineage>
        <taxon>Bacteria</taxon>
        <taxon>Bacillati</taxon>
        <taxon>Actinomycetota</taxon>
        <taxon>Actinomycetes</taxon>
        <taxon>Pseudonocardiales</taxon>
        <taxon>Pseudonocardiaceae</taxon>
        <taxon>Amycolatopsis</taxon>
    </lineage>
</organism>
<reference evidence="2 3" key="1">
    <citation type="submission" date="2020-04" db="EMBL/GenBank/DDBJ databases">
        <title>Novel species.</title>
        <authorList>
            <person name="Teo W.F.A."/>
            <person name="Lipun K."/>
            <person name="Srisuk N."/>
            <person name="Duangmal K."/>
        </authorList>
    </citation>
    <scope>NUCLEOTIDE SEQUENCE [LARGE SCALE GENOMIC DNA]</scope>
    <source>
        <strain evidence="2 3">K13G38</strain>
    </source>
</reference>
<comment type="caution">
    <text evidence="2">The sequence shown here is derived from an EMBL/GenBank/DDBJ whole genome shotgun (WGS) entry which is preliminary data.</text>
</comment>
<name>A0ABX1J6T9_9PSEU</name>
<dbReference type="Proteomes" id="UP000715441">
    <property type="component" value="Unassembled WGS sequence"/>
</dbReference>
<keyword evidence="3" id="KW-1185">Reference proteome</keyword>
<accession>A0ABX1J6T9</accession>
<dbReference type="Pfam" id="PF14280">
    <property type="entry name" value="DUF4365"/>
    <property type="match status" value="1"/>
</dbReference>
<feature type="domain" description="DUF4365" evidence="1">
    <location>
        <begin position="7"/>
        <end position="153"/>
    </location>
</feature>
<protein>
    <submittedName>
        <fullName evidence="2">DUF4365 domain-containing protein</fullName>
    </submittedName>
</protein>
<sequence>MEILQIGYLHAVAAAAKCSIATPNPDKKLDWIVTHQSSAHTAGDDEVTLKLALKATKQVAASPKGDSFPFTLKNEHLEYLNYINPTVNRIMVVMLLPPKIEDWIVARGDYLELRHCCYWVNLSGEAISGEKRTTVRVPTNQVFDDEALCGIMGRIGSGGRP</sequence>
<gene>
    <name evidence="2" type="ORF">HFP15_21055</name>
</gene>
<evidence type="ECO:0000313" key="2">
    <source>
        <dbReference type="EMBL" id="NKQ55379.1"/>
    </source>
</evidence>
<dbReference type="InterPro" id="IPR025375">
    <property type="entry name" value="DUF4365"/>
</dbReference>
<evidence type="ECO:0000313" key="3">
    <source>
        <dbReference type="Proteomes" id="UP000715441"/>
    </source>
</evidence>